<dbReference type="Proteomes" id="UP000037247">
    <property type="component" value="Unassembled WGS sequence"/>
</dbReference>
<protein>
    <submittedName>
        <fullName evidence="4">Acyl-CoA dehydrogenase</fullName>
    </submittedName>
</protein>
<dbReference type="PIRSF" id="PIRSF016578">
    <property type="entry name" value="HsaA"/>
    <property type="match status" value="1"/>
</dbReference>
<name>A0ABR5IAH6_9ACTN</name>
<dbReference type="SUPFAM" id="SSF47203">
    <property type="entry name" value="Acyl-CoA dehydrogenase C-terminal domain-like"/>
    <property type="match status" value="1"/>
</dbReference>
<evidence type="ECO:0000313" key="5">
    <source>
        <dbReference type="Proteomes" id="UP000037247"/>
    </source>
</evidence>
<feature type="domain" description="Acyl-CoA dehydrogenase/oxidase N-terminal" evidence="2">
    <location>
        <begin position="47"/>
        <end position="132"/>
    </location>
</feature>
<dbReference type="PANTHER" id="PTHR43884:SF12">
    <property type="entry name" value="ISOVALERYL-COA DEHYDROGENASE, MITOCHONDRIAL-RELATED"/>
    <property type="match status" value="1"/>
</dbReference>
<dbReference type="SUPFAM" id="SSF56645">
    <property type="entry name" value="Acyl-CoA dehydrogenase NM domain-like"/>
    <property type="match status" value="1"/>
</dbReference>
<evidence type="ECO:0000256" key="1">
    <source>
        <dbReference type="ARBA" id="ARBA00023002"/>
    </source>
</evidence>
<gene>
    <name evidence="4" type="ORF">ABW18_14330</name>
</gene>
<dbReference type="Pfam" id="PF08028">
    <property type="entry name" value="Acyl-CoA_dh_2"/>
    <property type="match status" value="1"/>
</dbReference>
<evidence type="ECO:0000259" key="2">
    <source>
        <dbReference type="Pfam" id="PF02771"/>
    </source>
</evidence>
<organism evidence="4 5">
    <name type="scientific">Gordonia jacobaea</name>
    <dbReference type="NCBI Taxonomy" id="122202"/>
    <lineage>
        <taxon>Bacteria</taxon>
        <taxon>Bacillati</taxon>
        <taxon>Actinomycetota</taxon>
        <taxon>Actinomycetes</taxon>
        <taxon>Mycobacteriales</taxon>
        <taxon>Gordoniaceae</taxon>
        <taxon>Gordonia</taxon>
    </lineage>
</organism>
<evidence type="ECO:0000259" key="3">
    <source>
        <dbReference type="Pfam" id="PF08028"/>
    </source>
</evidence>
<dbReference type="Gene3D" id="2.40.110.10">
    <property type="entry name" value="Butyryl-CoA Dehydrogenase, subunit A, domain 2"/>
    <property type="match status" value="1"/>
</dbReference>
<dbReference type="InterPro" id="IPR036250">
    <property type="entry name" value="AcylCo_DH-like_C"/>
</dbReference>
<dbReference type="InterPro" id="IPR037069">
    <property type="entry name" value="AcylCoA_DH/ox_N_sf"/>
</dbReference>
<evidence type="ECO:0000313" key="4">
    <source>
        <dbReference type="EMBL" id="KNA90705.1"/>
    </source>
</evidence>
<dbReference type="InterPro" id="IPR009100">
    <property type="entry name" value="AcylCoA_DH/oxidase_NM_dom_sf"/>
</dbReference>
<dbReference type="InterPro" id="IPR046373">
    <property type="entry name" value="Acyl-CoA_Oxase/DH_mid-dom_sf"/>
</dbReference>
<dbReference type="Pfam" id="PF02771">
    <property type="entry name" value="Acyl-CoA_dh_N"/>
    <property type="match status" value="1"/>
</dbReference>
<feature type="domain" description="Acyl-CoA dehydrogenase C-terminal" evidence="3">
    <location>
        <begin position="255"/>
        <end position="390"/>
    </location>
</feature>
<sequence>MTETTTHPASAHEVEGWTTYLREPTADYDQLVERFAPAFERIAASNVAREHDRSFGYDEVAELVREGLGRIRIPVEFDGLGASLEQTFLLLSRLAAADANIAHVFRNHLAFVEDRLNAPQSAGNDRWIERFLAGDFVGGGWTEANNGTYATIATTVRRDDERYLVSGAKFYATGSLFADWLDVIGKSDDGGLLTALVRRDDPGVELVDDWTGFGQQTTASGSARYVDVPAEPDNVFDITERFVYQGHFYQVAILAVLTGIIHASLRDGIEALRARKRNYPQGLDPVPANDPQLLAVIGGVSARAYAADAALREVGRALDRIAEAHASGDLDLRRARVTDAQLATDQAQLTIIDAALAATTEIFDALGASGVSTDKALDRHWRNARTLASHNPRVYKARIVGNWLVNGVDPVPDFSAFGRGGQGN</sequence>
<dbReference type="InterPro" id="IPR013107">
    <property type="entry name" value="Acyl-CoA_DH_C"/>
</dbReference>
<keyword evidence="5" id="KW-1185">Reference proteome</keyword>
<dbReference type="Gene3D" id="1.20.140.10">
    <property type="entry name" value="Butyryl-CoA Dehydrogenase, subunit A, domain 3"/>
    <property type="match status" value="1"/>
</dbReference>
<accession>A0ABR5IAH6</accession>
<dbReference type="InterPro" id="IPR013786">
    <property type="entry name" value="AcylCoA_DH/ox_N"/>
</dbReference>
<dbReference type="EMBL" id="LDTZ01000018">
    <property type="protein sequence ID" value="KNA90705.1"/>
    <property type="molecule type" value="Genomic_DNA"/>
</dbReference>
<dbReference type="PANTHER" id="PTHR43884">
    <property type="entry name" value="ACYL-COA DEHYDROGENASE"/>
    <property type="match status" value="1"/>
</dbReference>
<reference evidence="4 5" key="1">
    <citation type="submission" date="2015-05" db="EMBL/GenBank/DDBJ databases">
        <title>Draft genome sequence of the bacterium Gordonia jacobaea a new member of the Gordonia genus.</title>
        <authorList>
            <person name="Jimenez-Galisteo G."/>
            <person name="Dominguez A."/>
            <person name="Munoz E."/>
            <person name="Vinas M."/>
        </authorList>
    </citation>
    <scope>NUCLEOTIDE SEQUENCE [LARGE SCALE GENOMIC DNA]</scope>
    <source>
        <strain evidence="5">mv1</strain>
    </source>
</reference>
<dbReference type="Gene3D" id="1.10.540.10">
    <property type="entry name" value="Acyl-CoA dehydrogenase/oxidase, N-terminal domain"/>
    <property type="match status" value="1"/>
</dbReference>
<keyword evidence="1" id="KW-0560">Oxidoreductase</keyword>
<proteinExistence type="predicted"/>
<comment type="caution">
    <text evidence="4">The sequence shown here is derived from an EMBL/GenBank/DDBJ whole genome shotgun (WGS) entry which is preliminary data.</text>
</comment>
<dbReference type="RefSeq" id="WP_049699638.1">
    <property type="nucleotide sequence ID" value="NZ_JAQDQF010000006.1"/>
</dbReference>